<gene>
    <name evidence="2" type="ORF">CHS0354_014259</name>
</gene>
<feature type="transmembrane region" description="Helical" evidence="1">
    <location>
        <begin position="26"/>
        <end position="44"/>
    </location>
</feature>
<protein>
    <submittedName>
        <fullName evidence="2">Uncharacterized protein</fullName>
    </submittedName>
</protein>
<evidence type="ECO:0000256" key="1">
    <source>
        <dbReference type="SAM" id="Phobius"/>
    </source>
</evidence>
<accession>A0AAE0W5Q9</accession>
<keyword evidence="1" id="KW-0812">Transmembrane</keyword>
<organism evidence="2 3">
    <name type="scientific">Potamilus streckersoni</name>
    <dbReference type="NCBI Taxonomy" id="2493646"/>
    <lineage>
        <taxon>Eukaryota</taxon>
        <taxon>Metazoa</taxon>
        <taxon>Spiralia</taxon>
        <taxon>Lophotrochozoa</taxon>
        <taxon>Mollusca</taxon>
        <taxon>Bivalvia</taxon>
        <taxon>Autobranchia</taxon>
        <taxon>Heteroconchia</taxon>
        <taxon>Palaeoheterodonta</taxon>
        <taxon>Unionida</taxon>
        <taxon>Unionoidea</taxon>
        <taxon>Unionidae</taxon>
        <taxon>Ambleminae</taxon>
        <taxon>Lampsilini</taxon>
        <taxon>Potamilus</taxon>
    </lineage>
</organism>
<reference evidence="2" key="2">
    <citation type="journal article" date="2021" name="Genome Biol. Evol.">
        <title>Developing a high-quality reference genome for a parasitic bivalve with doubly uniparental inheritance (Bivalvia: Unionida).</title>
        <authorList>
            <person name="Smith C.H."/>
        </authorList>
    </citation>
    <scope>NUCLEOTIDE SEQUENCE</scope>
    <source>
        <strain evidence="2">CHS0354</strain>
        <tissue evidence="2">Mantle</tissue>
    </source>
</reference>
<feature type="non-terminal residue" evidence="2">
    <location>
        <position position="61"/>
    </location>
</feature>
<dbReference type="Proteomes" id="UP001195483">
    <property type="component" value="Unassembled WGS sequence"/>
</dbReference>
<dbReference type="EMBL" id="JAEAOA010000879">
    <property type="protein sequence ID" value="KAK3602084.1"/>
    <property type="molecule type" value="Genomic_DNA"/>
</dbReference>
<keyword evidence="1" id="KW-0472">Membrane</keyword>
<comment type="caution">
    <text evidence="2">The sequence shown here is derived from an EMBL/GenBank/DDBJ whole genome shotgun (WGS) entry which is preliminary data.</text>
</comment>
<evidence type="ECO:0000313" key="3">
    <source>
        <dbReference type="Proteomes" id="UP001195483"/>
    </source>
</evidence>
<reference evidence="2" key="1">
    <citation type="journal article" date="2021" name="Genome Biol. Evol.">
        <title>A High-Quality Reference Genome for a Parasitic Bivalve with Doubly Uniparental Inheritance (Bivalvia: Unionida).</title>
        <authorList>
            <person name="Smith C.H."/>
        </authorList>
    </citation>
    <scope>NUCLEOTIDE SEQUENCE</scope>
    <source>
        <strain evidence="2">CHS0354</strain>
    </source>
</reference>
<proteinExistence type="predicted"/>
<keyword evidence="1" id="KW-1133">Transmembrane helix</keyword>
<evidence type="ECO:0000313" key="2">
    <source>
        <dbReference type="EMBL" id="KAK3602084.1"/>
    </source>
</evidence>
<name>A0AAE0W5Q9_9BIVA</name>
<sequence length="61" mass="6788">MYTSLKDLPEGKNWTLDELNDKEVQLLIPVILFISISLAVGTAGKHSFFMSILSFSKCSIP</sequence>
<reference evidence="2" key="3">
    <citation type="submission" date="2023-05" db="EMBL/GenBank/DDBJ databases">
        <authorList>
            <person name="Smith C.H."/>
        </authorList>
    </citation>
    <scope>NUCLEOTIDE SEQUENCE</scope>
    <source>
        <strain evidence="2">CHS0354</strain>
        <tissue evidence="2">Mantle</tissue>
    </source>
</reference>
<dbReference type="AlphaFoldDB" id="A0AAE0W5Q9"/>
<keyword evidence="3" id="KW-1185">Reference proteome</keyword>